<name>A0A4Y4CVR0_ZOORA</name>
<accession>A0A4Y4CVR0</accession>
<proteinExistence type="inferred from homology"/>
<gene>
    <name evidence="6" type="ORF">ZRA01_11900</name>
</gene>
<comment type="similarity">
    <text evidence="2">Belongs to the DUF177 domain family.</text>
</comment>
<dbReference type="PANTHER" id="PTHR38099">
    <property type="entry name" value="LARGE RIBOSOMAL RNA SUBUNIT ACCUMULATION PROTEIN YCED"/>
    <property type="match status" value="1"/>
</dbReference>
<evidence type="ECO:0000256" key="2">
    <source>
        <dbReference type="ARBA" id="ARBA00010740"/>
    </source>
</evidence>
<dbReference type="EMBL" id="BJNV01000013">
    <property type="protein sequence ID" value="GEC95117.1"/>
    <property type="molecule type" value="Genomic_DNA"/>
</dbReference>
<dbReference type="AlphaFoldDB" id="A0A4Y4CVR0"/>
<evidence type="ECO:0000313" key="6">
    <source>
        <dbReference type="EMBL" id="GEC95117.1"/>
    </source>
</evidence>
<dbReference type="OrthoDB" id="5297600at2"/>
<dbReference type="Pfam" id="PF02620">
    <property type="entry name" value="YceD"/>
    <property type="match status" value="1"/>
</dbReference>
<keyword evidence="4" id="KW-0690">Ribosome biogenesis</keyword>
<sequence>MSQESFVIDLRALARDGRLVQGEVPVTRLGRLAGSVLEPSGTVVFSFQGERDDEGKLYVDVHIQVGLALECQRCLGALEWPCDVQNRLLLLRSGDPLPEDELENDAVDALEVEPLTDLLALVEDEVLLALPLVPRHDDCEPPVKTGVDEETSPFAVLRQLRGKV</sequence>
<keyword evidence="7" id="KW-1185">Reference proteome</keyword>
<comment type="caution">
    <text evidence="6">The sequence shown here is derived from an EMBL/GenBank/DDBJ whole genome shotgun (WGS) entry which is preliminary data.</text>
</comment>
<comment type="function">
    <text evidence="1">Plays a role in synthesis, processing and/or stability of 23S rRNA.</text>
</comment>
<dbReference type="PANTHER" id="PTHR38099:SF1">
    <property type="entry name" value="LARGE RIBOSOMAL RNA SUBUNIT ACCUMULATION PROTEIN YCED"/>
    <property type="match status" value="1"/>
</dbReference>
<dbReference type="InterPro" id="IPR003772">
    <property type="entry name" value="YceD"/>
</dbReference>
<dbReference type="GO" id="GO:0005829">
    <property type="term" value="C:cytosol"/>
    <property type="evidence" value="ECO:0007669"/>
    <property type="project" value="TreeGrafter"/>
</dbReference>
<evidence type="ECO:0000313" key="7">
    <source>
        <dbReference type="Proteomes" id="UP000318422"/>
    </source>
</evidence>
<evidence type="ECO:0000256" key="5">
    <source>
        <dbReference type="ARBA" id="ARBA00031841"/>
    </source>
</evidence>
<organism evidence="6 7">
    <name type="scientific">Zoogloea ramigera</name>
    <dbReference type="NCBI Taxonomy" id="350"/>
    <lineage>
        <taxon>Bacteria</taxon>
        <taxon>Pseudomonadati</taxon>
        <taxon>Pseudomonadota</taxon>
        <taxon>Betaproteobacteria</taxon>
        <taxon>Rhodocyclales</taxon>
        <taxon>Zoogloeaceae</taxon>
        <taxon>Zoogloea</taxon>
    </lineage>
</organism>
<protein>
    <recommendedName>
        <fullName evidence="3">Large ribosomal RNA subunit accumulation protein YceD</fullName>
    </recommendedName>
    <alternativeName>
        <fullName evidence="5">23S rRNA accumulation protein YceD</fullName>
    </alternativeName>
</protein>
<dbReference type="Proteomes" id="UP000318422">
    <property type="component" value="Unassembled WGS sequence"/>
</dbReference>
<dbReference type="GO" id="GO:0042254">
    <property type="term" value="P:ribosome biogenesis"/>
    <property type="evidence" value="ECO:0007669"/>
    <property type="project" value="UniProtKB-KW"/>
</dbReference>
<evidence type="ECO:0000256" key="3">
    <source>
        <dbReference type="ARBA" id="ARBA00015716"/>
    </source>
</evidence>
<evidence type="ECO:0000256" key="4">
    <source>
        <dbReference type="ARBA" id="ARBA00022517"/>
    </source>
</evidence>
<dbReference type="InterPro" id="IPR039255">
    <property type="entry name" value="YceD_bac"/>
</dbReference>
<reference evidence="6 7" key="1">
    <citation type="submission" date="2019-06" db="EMBL/GenBank/DDBJ databases">
        <title>Whole genome shotgun sequence of Zoogloea ramigera NBRC 15342.</title>
        <authorList>
            <person name="Hosoyama A."/>
            <person name="Uohara A."/>
            <person name="Ohji S."/>
            <person name="Ichikawa N."/>
        </authorList>
    </citation>
    <scope>NUCLEOTIDE SEQUENCE [LARGE SCALE GENOMIC DNA]</scope>
    <source>
        <strain evidence="6 7">NBRC 15342</strain>
    </source>
</reference>
<evidence type="ECO:0000256" key="1">
    <source>
        <dbReference type="ARBA" id="ARBA00002868"/>
    </source>
</evidence>